<evidence type="ECO:0000313" key="4">
    <source>
        <dbReference type="Proteomes" id="UP001177023"/>
    </source>
</evidence>
<feature type="compositionally biased region" description="Polar residues" evidence="1">
    <location>
        <begin position="79"/>
        <end position="89"/>
    </location>
</feature>
<dbReference type="PROSITE" id="PS50822">
    <property type="entry name" value="PIWI"/>
    <property type="match status" value="1"/>
</dbReference>
<dbReference type="InterPro" id="IPR012337">
    <property type="entry name" value="RNaseH-like_sf"/>
</dbReference>
<feature type="compositionally biased region" description="Low complexity" evidence="1">
    <location>
        <begin position="215"/>
        <end position="226"/>
    </location>
</feature>
<feature type="non-terminal residue" evidence="3">
    <location>
        <position position="1"/>
    </location>
</feature>
<feature type="compositionally biased region" description="Basic residues" evidence="1">
    <location>
        <begin position="58"/>
        <end position="69"/>
    </location>
</feature>
<evidence type="ECO:0000256" key="1">
    <source>
        <dbReference type="SAM" id="MobiDB-lite"/>
    </source>
</evidence>
<gene>
    <name evidence="3" type="ORF">MSPICULIGERA_LOCUS2372</name>
</gene>
<dbReference type="SUPFAM" id="SSF53098">
    <property type="entry name" value="Ribonuclease H-like"/>
    <property type="match status" value="1"/>
</dbReference>
<organism evidence="3 4">
    <name type="scientific">Mesorhabditis spiculigera</name>
    <dbReference type="NCBI Taxonomy" id="96644"/>
    <lineage>
        <taxon>Eukaryota</taxon>
        <taxon>Metazoa</taxon>
        <taxon>Ecdysozoa</taxon>
        <taxon>Nematoda</taxon>
        <taxon>Chromadorea</taxon>
        <taxon>Rhabditida</taxon>
        <taxon>Rhabditina</taxon>
        <taxon>Rhabditomorpha</taxon>
        <taxon>Rhabditoidea</taxon>
        <taxon>Rhabditidae</taxon>
        <taxon>Mesorhabditinae</taxon>
        <taxon>Mesorhabditis</taxon>
    </lineage>
</organism>
<dbReference type="Gene3D" id="3.40.50.2300">
    <property type="match status" value="1"/>
</dbReference>
<evidence type="ECO:0000259" key="2">
    <source>
        <dbReference type="PROSITE" id="PS50822"/>
    </source>
</evidence>
<feature type="compositionally biased region" description="Low complexity" evidence="1">
    <location>
        <begin position="191"/>
        <end position="201"/>
    </location>
</feature>
<dbReference type="Gene3D" id="3.30.420.10">
    <property type="entry name" value="Ribonuclease H-like superfamily/Ribonuclease H"/>
    <property type="match status" value="1"/>
</dbReference>
<keyword evidence="4" id="KW-1185">Reference proteome</keyword>
<evidence type="ECO:0000313" key="3">
    <source>
        <dbReference type="EMBL" id="CAJ0563218.1"/>
    </source>
</evidence>
<dbReference type="Proteomes" id="UP001177023">
    <property type="component" value="Unassembled WGS sequence"/>
</dbReference>
<feature type="compositionally biased region" description="Polar residues" evidence="1">
    <location>
        <begin position="309"/>
        <end position="354"/>
    </location>
</feature>
<reference evidence="3" key="1">
    <citation type="submission" date="2023-06" db="EMBL/GenBank/DDBJ databases">
        <authorList>
            <person name="Delattre M."/>
        </authorList>
    </citation>
    <scope>NUCLEOTIDE SEQUENCE</scope>
    <source>
        <strain evidence="3">AF72</strain>
    </source>
</reference>
<dbReference type="InterPro" id="IPR036397">
    <property type="entry name" value="RNaseH_sf"/>
</dbReference>
<feature type="compositionally biased region" description="Low complexity" evidence="1">
    <location>
        <begin position="374"/>
        <end position="389"/>
    </location>
</feature>
<feature type="region of interest" description="Disordered" evidence="1">
    <location>
        <begin position="1"/>
        <end position="389"/>
    </location>
</feature>
<dbReference type="Pfam" id="PF02171">
    <property type="entry name" value="Piwi"/>
    <property type="match status" value="1"/>
</dbReference>
<dbReference type="SUPFAM" id="SSF101690">
    <property type="entry name" value="PAZ domain"/>
    <property type="match status" value="1"/>
</dbReference>
<feature type="compositionally biased region" description="Polar residues" evidence="1">
    <location>
        <begin position="100"/>
        <end position="117"/>
    </location>
</feature>
<feature type="compositionally biased region" description="Polar residues" evidence="1">
    <location>
        <begin position="18"/>
        <end position="36"/>
    </location>
</feature>
<feature type="domain" description="Piwi" evidence="2">
    <location>
        <begin position="1040"/>
        <end position="1355"/>
    </location>
</feature>
<dbReference type="PANTHER" id="PTHR22891">
    <property type="entry name" value="EUKARYOTIC TRANSLATION INITIATION FACTOR 2C"/>
    <property type="match status" value="1"/>
</dbReference>
<proteinExistence type="predicted"/>
<dbReference type="InterPro" id="IPR003165">
    <property type="entry name" value="Piwi"/>
</dbReference>
<dbReference type="InterPro" id="IPR036085">
    <property type="entry name" value="PAZ_dom_sf"/>
</dbReference>
<sequence length="1395" mass="157283">MPWRGRRQKPNKGGVSADPNTNPGFGFLATSQTDKPPQQPSEPTAGPSQRGETERNRGSRRPRGRRRGGGHSSGNENRAPNTWQTSSNGHHPYRGRAQRSDNYGMQTSSQPAYSPSIYNGCRPVSVARYDDDFGRSSRSNYPSHDYRDENVPRHYTGNDRIQPQSQYADGPNVTYVRRNVETPSYRQTNNGSYYGSDGSWGYDERDPEYYPTGGRSDSLRSSPLRDYQSNAPYDRARFDRAQDCYSPLVREEPLYRQNSMDHRSSGRYLERDPYDHRDNYRPQNQRQSPAPPLPQNGGYLRPSDLRAASASSSQQTVRNMNGHQTPSNWRPENGHSYSRAPQTQNVQQSASSCSRPDDGFVSQGYRNEKAQGMAPSHHSSRPSSAAWSQSAYGGELDEVAMAEIARRRTYRGGEQPHNMNNNGRVKTYTRSSNGFRRMETPPDSMHEDQLDELNSEIASLTVANRTPPTQGSSVLQDSPIEPLPFEAAFHPRLPPADRRNLQRVRIETNHFPIELDLSRIVYRHDLHAELILRNGERVSVIELTRVSRETGRVNSHAELLRMAVRRALELVGMLNREGAVIYDGVAYLYSTENLMIALKPHNGSVTVNVNQLPPRARGLVEDCDSAEIRIQIQPCRQFATRFSLGEAQKRARNGQDRSLNQFLDILTSAPAAEKGNYVFFRNGSAFLVDHPNTREDLHCGHERRLGVSKGINMIDAPVGKNSGCSIIPALVMDAKVGTFFKATGLVQFICELNCWRSPREARWNPAVLSQTNQQITGLRLKYQDSAATFICDGLKMEDDQPATAASTMDQPLVPGDEPTRTMADRYREMDQPLSLEHWPLINGRRGKIRLGQAYPAEFLGICDHQRVPKFKALTEPKSPQLPRDRWDTIHNHMVELDLAGDGNSILSSFGVRVAARPLEVEGFRRVAPQVRYGDGQEVATDQITTAWRSRGQKFATAMQIDLLVLTWNGDGMSDSEARNMPRNLRSFAQNLKKEALKKGMKIGETFIEYSPIKIRTELSHDGIFRKAAEHQRSLKTTDPTVIVIYVDHKSQKTHGLLKLAEIRYQVVTQHLTSKNMNVIASGGGGSAMLENFLMKMNAKMLGVNHAVIPESFARDDWYGRTLFIGYDVAHPTGADSMQSRLLGRPENASVVGFSANCGRELDQFVGDFAYQEPLVEQADTRVLGSRIQWMLQLWQRNRGEKLPDAIYIFRDGVSEGQYQMVRDFEFPAITEACHEFQHGYRPKFAVIICTKRHKTRLTKASVYKNLDSRTVVDTDIVNPHLTEFYIQSHQTVQGTGKSTKYELLINDIPGVTQDSLQSLAVALSFQHQIVAAPISLPEPVYQADEWAKRGSDVLKTYKELNFEMPRLANGTIDWNRLTEKLSYRGKFLDGSRVNA</sequence>
<dbReference type="GO" id="GO:0003676">
    <property type="term" value="F:nucleic acid binding"/>
    <property type="evidence" value="ECO:0007669"/>
    <property type="project" value="InterPro"/>
</dbReference>
<name>A0AA36FR13_9BILA</name>
<accession>A0AA36FR13</accession>
<feature type="compositionally biased region" description="Polar residues" evidence="1">
    <location>
        <begin position="181"/>
        <end position="190"/>
    </location>
</feature>
<feature type="compositionally biased region" description="Basic residues" evidence="1">
    <location>
        <begin position="1"/>
        <end position="10"/>
    </location>
</feature>
<comment type="caution">
    <text evidence="3">The sequence shown here is derived from an EMBL/GenBank/DDBJ whole genome shotgun (WGS) entry which is preliminary data.</text>
</comment>
<protein>
    <recommendedName>
        <fullName evidence="2">Piwi domain-containing protein</fullName>
    </recommendedName>
</protein>
<feature type="compositionally biased region" description="Basic and acidic residues" evidence="1">
    <location>
        <begin position="249"/>
        <end position="280"/>
    </location>
</feature>
<dbReference type="EMBL" id="CATQJA010000692">
    <property type="protein sequence ID" value="CAJ0563218.1"/>
    <property type="molecule type" value="Genomic_DNA"/>
</dbReference>
<dbReference type="SMART" id="SM00950">
    <property type="entry name" value="Piwi"/>
    <property type="match status" value="1"/>
</dbReference>